<evidence type="ECO:0000259" key="1">
    <source>
        <dbReference type="Pfam" id="PF01370"/>
    </source>
</evidence>
<dbReference type="AlphaFoldDB" id="A0A0W0YNS6"/>
<evidence type="ECO:0000313" key="3">
    <source>
        <dbReference type="Proteomes" id="UP000054621"/>
    </source>
</evidence>
<dbReference type="InterPro" id="IPR001509">
    <property type="entry name" value="Epimerase_deHydtase"/>
</dbReference>
<dbReference type="Pfam" id="PF01370">
    <property type="entry name" value="Epimerase"/>
    <property type="match status" value="1"/>
</dbReference>
<dbReference type="STRING" id="28087.Lsai_1120"/>
<dbReference type="PANTHER" id="PTHR43245:SF13">
    <property type="entry name" value="UDP-D-APIOSE_UDP-D-XYLOSE SYNTHASE 2"/>
    <property type="match status" value="1"/>
</dbReference>
<dbReference type="PATRIC" id="fig|28087.4.peg.1186"/>
<proteinExistence type="predicted"/>
<dbReference type="SUPFAM" id="SSF51735">
    <property type="entry name" value="NAD(P)-binding Rossmann-fold domains"/>
    <property type="match status" value="1"/>
</dbReference>
<dbReference type="InterPro" id="IPR050177">
    <property type="entry name" value="Lipid_A_modif_metabolic_enz"/>
</dbReference>
<dbReference type="PANTHER" id="PTHR43245">
    <property type="entry name" value="BIFUNCTIONAL POLYMYXIN RESISTANCE PROTEIN ARNA"/>
    <property type="match status" value="1"/>
</dbReference>
<name>A0A0W0YNS6_9GAMM</name>
<feature type="domain" description="NAD-dependent epimerase/dehydratase" evidence="1">
    <location>
        <begin position="5"/>
        <end position="240"/>
    </location>
</feature>
<dbReference type="InterPro" id="IPR036291">
    <property type="entry name" value="NAD(P)-bd_dom_sf"/>
</dbReference>
<organism evidence="2 3">
    <name type="scientific">Legionella sainthelensi</name>
    <dbReference type="NCBI Taxonomy" id="28087"/>
    <lineage>
        <taxon>Bacteria</taxon>
        <taxon>Pseudomonadati</taxon>
        <taxon>Pseudomonadota</taxon>
        <taxon>Gammaproteobacteria</taxon>
        <taxon>Legionellales</taxon>
        <taxon>Legionellaceae</taxon>
        <taxon>Legionella</taxon>
    </lineage>
</organism>
<dbReference type="Gene3D" id="3.40.50.720">
    <property type="entry name" value="NAD(P)-binding Rossmann-like Domain"/>
    <property type="match status" value="1"/>
</dbReference>
<dbReference type="eggNOG" id="COG0451">
    <property type="taxonomic scope" value="Bacteria"/>
</dbReference>
<dbReference type="EMBL" id="LNYV01000013">
    <property type="protein sequence ID" value="KTD58513.1"/>
    <property type="molecule type" value="Genomic_DNA"/>
</dbReference>
<sequence>MDTYLVTGGAGFIGSHLCDQLVKSSKVYVLDNLSTGCKENLPEEVVFIEGDICDYQLVKELMEQVDGCFHLAALVSVPLCNEDILQAHEINLSATVNILKTASELSRFSKFVPIVFASSCAVYGNSSHFPIKEDAPLLPISIYANTKLSGEYYGRFISEIYKFPFTALRLFNVYGARQKLDSPYSGVISIFLNNLLNDNPCAFYGSGEQSRDFVYVEDVILFFIKAMETSKHAARTYNVCSGKNIKIKTIANLLSHELKKELVTIHKPPKIGDVEYSLGDPFLAGEELGIFAKTSVESGLKNLVNTILRDLK</sequence>
<dbReference type="OrthoDB" id="9803010at2"/>
<accession>A0A0W0YNS6</accession>
<dbReference type="Proteomes" id="UP000054621">
    <property type="component" value="Unassembled WGS sequence"/>
</dbReference>
<protein>
    <submittedName>
        <fullName evidence="2">NAD-dependent epimerase/dehydratase</fullName>
    </submittedName>
</protein>
<comment type="caution">
    <text evidence="2">The sequence shown here is derived from an EMBL/GenBank/DDBJ whole genome shotgun (WGS) entry which is preliminary data.</text>
</comment>
<gene>
    <name evidence="2" type="ORF">Lsai_1120</name>
</gene>
<evidence type="ECO:0000313" key="2">
    <source>
        <dbReference type="EMBL" id="KTD58513.1"/>
    </source>
</evidence>
<reference evidence="2 3" key="1">
    <citation type="submission" date="2015-11" db="EMBL/GenBank/DDBJ databases">
        <title>Genomic analysis of 38 Legionella species identifies large and diverse effector repertoires.</title>
        <authorList>
            <person name="Burstein D."/>
            <person name="Amaro F."/>
            <person name="Zusman T."/>
            <person name="Lifshitz Z."/>
            <person name="Cohen O."/>
            <person name="Gilbert J.A."/>
            <person name="Pupko T."/>
            <person name="Shuman H.A."/>
            <person name="Segal G."/>
        </authorList>
    </citation>
    <scope>NUCLEOTIDE SEQUENCE [LARGE SCALE GENOMIC DNA]</scope>
    <source>
        <strain evidence="2 3">Mt.St.Helens-4</strain>
    </source>
</reference>
<dbReference type="RefSeq" id="WP_027270918.1">
    <property type="nucleotide sequence ID" value="NZ_CAAAJE010000011.1"/>
</dbReference>